<dbReference type="EMBL" id="JACRWE010000004">
    <property type="protein sequence ID" value="MBC5997306.1"/>
    <property type="molecule type" value="Genomic_DNA"/>
</dbReference>
<keyword evidence="2" id="KW-1185">Reference proteome</keyword>
<evidence type="ECO:0000313" key="2">
    <source>
        <dbReference type="Proteomes" id="UP000609849"/>
    </source>
</evidence>
<protein>
    <submittedName>
        <fullName evidence="1">Uncharacterized protein</fullName>
    </submittedName>
</protein>
<dbReference type="RefSeq" id="WP_153924935.1">
    <property type="nucleotide sequence ID" value="NZ_JACRWE010000004.1"/>
</dbReference>
<reference evidence="1 2" key="1">
    <citation type="submission" date="2020-08" db="EMBL/GenBank/DDBJ databases">
        <authorList>
            <person name="Liu C."/>
            <person name="Sun Q."/>
        </authorList>
    </citation>
    <scope>NUCLEOTIDE SEQUENCE [LARGE SCALE GENOMIC DNA]</scope>
    <source>
        <strain evidence="1 2">NSJ-18</strain>
    </source>
</reference>
<evidence type="ECO:0000313" key="1">
    <source>
        <dbReference type="EMBL" id="MBC5997306.1"/>
    </source>
</evidence>
<comment type="caution">
    <text evidence="1">The sequence shown here is derived from an EMBL/GenBank/DDBJ whole genome shotgun (WGS) entry which is preliminary data.</text>
</comment>
<organism evidence="1 2">
    <name type="scientific">Romboutsia faecis</name>
    <dbReference type="NCBI Taxonomy" id="2764597"/>
    <lineage>
        <taxon>Bacteria</taxon>
        <taxon>Bacillati</taxon>
        <taxon>Bacillota</taxon>
        <taxon>Clostridia</taxon>
        <taxon>Peptostreptococcales</taxon>
        <taxon>Peptostreptococcaceae</taxon>
        <taxon>Romboutsia</taxon>
    </lineage>
</organism>
<sequence length="66" mass="8053">MFIDKEINKDNIHVHLNPQVTTHYEIEDFRDHKNIDLYLQELIFDLVERRDNESMIEALIEELNEI</sequence>
<proteinExistence type="predicted"/>
<dbReference type="Proteomes" id="UP000609849">
    <property type="component" value="Unassembled WGS sequence"/>
</dbReference>
<name>A0ABR7JQW1_9FIRM</name>
<accession>A0ABR7JQW1</accession>
<gene>
    <name evidence="1" type="ORF">H8923_11070</name>
</gene>